<dbReference type="Proteomes" id="UP000499080">
    <property type="component" value="Unassembled WGS sequence"/>
</dbReference>
<evidence type="ECO:0000256" key="1">
    <source>
        <dbReference type="SAM" id="MobiDB-lite"/>
    </source>
</evidence>
<evidence type="ECO:0000313" key="3">
    <source>
        <dbReference type="Proteomes" id="UP000499080"/>
    </source>
</evidence>
<dbReference type="AlphaFoldDB" id="A0A4Y2A7T8"/>
<feature type="compositionally biased region" description="Polar residues" evidence="1">
    <location>
        <begin position="1"/>
        <end position="29"/>
    </location>
</feature>
<comment type="caution">
    <text evidence="2">The sequence shown here is derived from an EMBL/GenBank/DDBJ whole genome shotgun (WGS) entry which is preliminary data.</text>
</comment>
<feature type="region of interest" description="Disordered" evidence="1">
    <location>
        <begin position="79"/>
        <end position="101"/>
    </location>
</feature>
<feature type="compositionally biased region" description="Polar residues" evidence="1">
    <location>
        <begin position="39"/>
        <end position="59"/>
    </location>
</feature>
<sequence>MTKLNSPKNTSEQRNKLRNQVKSPETSSVVRKKTPIPALTNSDNQTMHSDTWITTNNGDMTYHPDDVIPYEADECITDVMTAESPPTKKKTRERVSPELDN</sequence>
<reference evidence="2 3" key="1">
    <citation type="journal article" date="2019" name="Sci. Rep.">
        <title>Orb-weaving spider Araneus ventricosus genome elucidates the spidroin gene catalogue.</title>
        <authorList>
            <person name="Kono N."/>
            <person name="Nakamura H."/>
            <person name="Ohtoshi R."/>
            <person name="Moran D.A.P."/>
            <person name="Shinohara A."/>
            <person name="Yoshida Y."/>
            <person name="Fujiwara M."/>
            <person name="Mori M."/>
            <person name="Tomita M."/>
            <person name="Arakawa K."/>
        </authorList>
    </citation>
    <scope>NUCLEOTIDE SEQUENCE [LARGE SCALE GENOMIC DNA]</scope>
</reference>
<feature type="region of interest" description="Disordered" evidence="1">
    <location>
        <begin position="1"/>
        <end position="59"/>
    </location>
</feature>
<name>A0A4Y2A7T8_ARAVE</name>
<protein>
    <submittedName>
        <fullName evidence="2">Uncharacterized protein</fullName>
    </submittedName>
</protein>
<proteinExistence type="predicted"/>
<evidence type="ECO:0000313" key="2">
    <source>
        <dbReference type="EMBL" id="GBL75385.1"/>
    </source>
</evidence>
<keyword evidence="3" id="KW-1185">Reference proteome</keyword>
<gene>
    <name evidence="2" type="ORF">AVEN_194579_1</name>
</gene>
<dbReference type="EMBL" id="BGPR01000007">
    <property type="protein sequence ID" value="GBL75385.1"/>
    <property type="molecule type" value="Genomic_DNA"/>
</dbReference>
<accession>A0A4Y2A7T8</accession>
<organism evidence="2 3">
    <name type="scientific">Araneus ventricosus</name>
    <name type="common">Orbweaver spider</name>
    <name type="synonym">Epeira ventricosa</name>
    <dbReference type="NCBI Taxonomy" id="182803"/>
    <lineage>
        <taxon>Eukaryota</taxon>
        <taxon>Metazoa</taxon>
        <taxon>Ecdysozoa</taxon>
        <taxon>Arthropoda</taxon>
        <taxon>Chelicerata</taxon>
        <taxon>Arachnida</taxon>
        <taxon>Araneae</taxon>
        <taxon>Araneomorphae</taxon>
        <taxon>Entelegynae</taxon>
        <taxon>Araneoidea</taxon>
        <taxon>Araneidae</taxon>
        <taxon>Araneus</taxon>
    </lineage>
</organism>